<keyword evidence="1" id="KW-0812">Transmembrane</keyword>
<name>A0A7X0VAG0_9ACTN</name>
<evidence type="ECO:0000256" key="1">
    <source>
        <dbReference type="SAM" id="Phobius"/>
    </source>
</evidence>
<dbReference type="Proteomes" id="UP000523955">
    <property type="component" value="Unassembled WGS sequence"/>
</dbReference>
<reference evidence="2 3" key="1">
    <citation type="submission" date="2020-08" db="EMBL/GenBank/DDBJ databases">
        <authorList>
            <person name="Seo M.-J."/>
        </authorList>
    </citation>
    <scope>NUCLEOTIDE SEQUENCE [LARGE SCALE GENOMIC DNA]</scope>
    <source>
        <strain evidence="2 3">KIGAM211</strain>
    </source>
</reference>
<keyword evidence="1" id="KW-0472">Membrane</keyword>
<dbReference type="EMBL" id="JACKXE010000001">
    <property type="protein sequence ID" value="MBB6626068.1"/>
    <property type="molecule type" value="Genomic_DNA"/>
</dbReference>
<feature type="transmembrane region" description="Helical" evidence="1">
    <location>
        <begin position="20"/>
        <end position="41"/>
    </location>
</feature>
<gene>
    <name evidence="2" type="ORF">H5V45_01925</name>
</gene>
<proteinExistence type="predicted"/>
<evidence type="ECO:0000313" key="3">
    <source>
        <dbReference type="Proteomes" id="UP000523955"/>
    </source>
</evidence>
<keyword evidence="1" id="KW-1133">Transmembrane helix</keyword>
<organism evidence="2 3">
    <name type="scientific">Nocardioides luti</name>
    <dbReference type="NCBI Taxonomy" id="2761101"/>
    <lineage>
        <taxon>Bacteria</taxon>
        <taxon>Bacillati</taxon>
        <taxon>Actinomycetota</taxon>
        <taxon>Actinomycetes</taxon>
        <taxon>Propionibacteriales</taxon>
        <taxon>Nocardioidaceae</taxon>
        <taxon>Nocardioides</taxon>
    </lineage>
</organism>
<keyword evidence="3" id="KW-1185">Reference proteome</keyword>
<comment type="caution">
    <text evidence="2">The sequence shown here is derived from an EMBL/GenBank/DDBJ whole genome shotgun (WGS) entry which is preliminary data.</text>
</comment>
<evidence type="ECO:0000313" key="2">
    <source>
        <dbReference type="EMBL" id="MBB6626068.1"/>
    </source>
</evidence>
<dbReference type="RefSeq" id="WP_185251379.1">
    <property type="nucleotide sequence ID" value="NZ_JACKXE010000001.1"/>
</dbReference>
<dbReference type="AlphaFoldDB" id="A0A7X0VAG0"/>
<sequence length="172" mass="17801">MTRDASDPSSGRRRRRRWGLHLLVHGGLATAMIVWGLLLGADDPVRPAPLRLPAPGPRPGLTVGWGGSEGHSSCRYDAGAGSVEATLTVAGYAPSAREVTVTVTAYADENTSRPVGSATRTVRVDGTVREPLLLTVPVTRPPQVGEDDVAACSLDVDGAAIGAGDQAAGRTR</sequence>
<accession>A0A7X0VAG0</accession>
<protein>
    <submittedName>
        <fullName evidence="2">Uncharacterized protein</fullName>
    </submittedName>
</protein>